<name>W5IH52_SCAIO</name>
<gene>
    <name evidence="2" type="ORF">HMPREF9020_01237</name>
</gene>
<organism evidence="2 3">
    <name type="scientific">Scardovia inopinata F0304</name>
    <dbReference type="NCBI Taxonomy" id="641146"/>
    <lineage>
        <taxon>Bacteria</taxon>
        <taxon>Bacillati</taxon>
        <taxon>Actinomycetota</taxon>
        <taxon>Actinomycetes</taxon>
        <taxon>Bifidobacteriales</taxon>
        <taxon>Bifidobacteriaceae</taxon>
        <taxon>Scardovia</taxon>
    </lineage>
</organism>
<evidence type="ECO:0000313" key="3">
    <source>
        <dbReference type="Proteomes" id="UP000005777"/>
    </source>
</evidence>
<evidence type="ECO:0000313" key="2">
    <source>
        <dbReference type="EMBL" id="EFG26156.1"/>
    </source>
</evidence>
<accession>W5IH52</accession>
<feature type="compositionally biased region" description="Low complexity" evidence="1">
    <location>
        <begin position="1"/>
        <end position="18"/>
    </location>
</feature>
<protein>
    <submittedName>
        <fullName evidence="2">Uncharacterized protein</fullName>
    </submittedName>
</protein>
<feature type="region of interest" description="Disordered" evidence="1">
    <location>
        <begin position="1"/>
        <end position="38"/>
    </location>
</feature>
<reference evidence="2 3" key="1">
    <citation type="submission" date="2012-01" db="EMBL/GenBank/DDBJ databases">
        <title>The Genome Sequence of Scardovia inopinata F0304.</title>
        <authorList>
            <consortium name="The Broad Institute Genome Sequencing Platform"/>
            <person name="Earl A."/>
            <person name="Ward D."/>
            <person name="Feldgarden M."/>
            <person name="Gevers D."/>
            <person name="Izard J."/>
            <person name="Baranova O.V."/>
            <person name="Blanton J.M."/>
            <person name="Tanner A.C."/>
            <person name="Dewhirst F.E."/>
            <person name="Young S.K."/>
            <person name="Zeng Q."/>
            <person name="Gargeya S."/>
            <person name="Fitzgerald M."/>
            <person name="Haas B."/>
            <person name="Abouelleil A."/>
            <person name="Alvarado L."/>
            <person name="Arachchi H.M."/>
            <person name="Berlin A."/>
            <person name="Chapman S.B."/>
            <person name="Gearin G."/>
            <person name="Goldberg J."/>
            <person name="Griggs A."/>
            <person name="Gujja S."/>
            <person name="Hansen M."/>
            <person name="Heiman D."/>
            <person name="Howarth C."/>
            <person name="Larimer J."/>
            <person name="Lui A."/>
            <person name="MacDonald P.J."/>
            <person name="McCowen C."/>
            <person name="Montmayeur A."/>
            <person name="Murphy C."/>
            <person name="Neiman D."/>
            <person name="Pearson M."/>
            <person name="Priest M."/>
            <person name="Roberts A."/>
            <person name="Saif S."/>
            <person name="Shea T."/>
            <person name="Sisk P."/>
            <person name="Stolte C."/>
            <person name="Sykes S."/>
            <person name="Wortman J."/>
            <person name="Nusbaum C."/>
            <person name="Birren B."/>
        </authorList>
    </citation>
    <scope>NUCLEOTIDE SEQUENCE [LARGE SCALE GENOMIC DNA]</scope>
    <source>
        <strain evidence="2 3">F0304</strain>
    </source>
</reference>
<proteinExistence type="predicted"/>
<comment type="caution">
    <text evidence="2">The sequence shown here is derived from an EMBL/GenBank/DDBJ whole genome shotgun (WGS) entry which is preliminary data.</text>
</comment>
<dbReference type="EMBL" id="ADCX01000012">
    <property type="protein sequence ID" value="EFG26156.1"/>
    <property type="molecule type" value="Genomic_DNA"/>
</dbReference>
<feature type="region of interest" description="Disordered" evidence="1">
    <location>
        <begin position="289"/>
        <end position="317"/>
    </location>
</feature>
<dbReference type="RefSeq" id="WP_006293629.1">
    <property type="nucleotide sequence ID" value="NZ_GG770226.1"/>
</dbReference>
<keyword evidence="3" id="KW-1185">Reference proteome</keyword>
<sequence>MDNNENTTNYANNTNNDNKSATDLPAEDLTNKDLTNKDPQEVIRDLSQDPALKAAADSGRKLIDLWPLTDSIQLDNDVKYNETLRVRQTREFARLLVKNFDVTSADADYVYEGAETIPGRPQEIVDALMLANDVYDDVADFSQEKDPAVFGKVIERMGGLYIRKNKEDFEALTKDCDRLMESVAKDKSGSSDLALRLAVSLYAYTRIRQCVASFSADNSARIVSVLYLNEFHERWSLPRLFVRYEYLMIPFMHSQDSWNALSQAAEAEWNKHAEDVLWNPAEAKRLAKEEDEKKSKAALAKKFEHVTDDPNKPHVEL</sequence>
<feature type="compositionally biased region" description="Basic and acidic residues" evidence="1">
    <location>
        <begin position="29"/>
        <end position="38"/>
    </location>
</feature>
<evidence type="ECO:0000256" key="1">
    <source>
        <dbReference type="SAM" id="MobiDB-lite"/>
    </source>
</evidence>
<dbReference type="Proteomes" id="UP000005777">
    <property type="component" value="Unassembled WGS sequence"/>
</dbReference>
<dbReference type="eggNOG" id="ENOG5032K3E">
    <property type="taxonomic scope" value="Bacteria"/>
</dbReference>
<dbReference type="AlphaFoldDB" id="W5IH52"/>
<dbReference type="HOGENOM" id="CLU_870617_0_0_11"/>